<keyword evidence="2" id="KW-1185">Reference proteome</keyword>
<reference evidence="2" key="1">
    <citation type="journal article" date="2022" name="Mol. Ecol. Resour.">
        <title>The genomes of chicory, endive, great burdock and yacon provide insights into Asteraceae palaeo-polyploidization history and plant inulin production.</title>
        <authorList>
            <person name="Fan W."/>
            <person name="Wang S."/>
            <person name="Wang H."/>
            <person name="Wang A."/>
            <person name="Jiang F."/>
            <person name="Liu H."/>
            <person name="Zhao H."/>
            <person name="Xu D."/>
            <person name="Zhang Y."/>
        </authorList>
    </citation>
    <scope>NUCLEOTIDE SEQUENCE [LARGE SCALE GENOMIC DNA]</scope>
    <source>
        <strain evidence="2">cv. Yunnan</strain>
    </source>
</reference>
<evidence type="ECO:0000313" key="2">
    <source>
        <dbReference type="Proteomes" id="UP001056120"/>
    </source>
</evidence>
<sequence length="124" mass="14448">MVFLMHCVFSCPQIHGLFCRYKEIIVVEEPISFEALEQDQLLCPCPYGVGKSSILESFDHSVLLHELVSKILERIASWVNSKLGVKQQLDMLPINELTWPEVVRRYIRNGLLANESKTWFFEDY</sequence>
<dbReference type="Proteomes" id="UP001056120">
    <property type="component" value="Linkage Group LG14"/>
</dbReference>
<protein>
    <submittedName>
        <fullName evidence="1">Uncharacterized protein</fullName>
    </submittedName>
</protein>
<reference evidence="1 2" key="2">
    <citation type="journal article" date="2022" name="Mol. Ecol. Resour.">
        <title>The genomes of chicory, endive, great burdock and yacon provide insights into Asteraceae paleo-polyploidization history and plant inulin production.</title>
        <authorList>
            <person name="Fan W."/>
            <person name="Wang S."/>
            <person name="Wang H."/>
            <person name="Wang A."/>
            <person name="Jiang F."/>
            <person name="Liu H."/>
            <person name="Zhao H."/>
            <person name="Xu D."/>
            <person name="Zhang Y."/>
        </authorList>
    </citation>
    <scope>NUCLEOTIDE SEQUENCE [LARGE SCALE GENOMIC DNA]</scope>
    <source>
        <strain evidence="2">cv. Yunnan</strain>
        <tissue evidence="1">Leaves</tissue>
    </source>
</reference>
<name>A0ACB9GMU9_9ASTR</name>
<evidence type="ECO:0000313" key="1">
    <source>
        <dbReference type="EMBL" id="KAI3784747.1"/>
    </source>
</evidence>
<proteinExistence type="predicted"/>
<organism evidence="1 2">
    <name type="scientific">Smallanthus sonchifolius</name>
    <dbReference type="NCBI Taxonomy" id="185202"/>
    <lineage>
        <taxon>Eukaryota</taxon>
        <taxon>Viridiplantae</taxon>
        <taxon>Streptophyta</taxon>
        <taxon>Embryophyta</taxon>
        <taxon>Tracheophyta</taxon>
        <taxon>Spermatophyta</taxon>
        <taxon>Magnoliopsida</taxon>
        <taxon>eudicotyledons</taxon>
        <taxon>Gunneridae</taxon>
        <taxon>Pentapetalae</taxon>
        <taxon>asterids</taxon>
        <taxon>campanulids</taxon>
        <taxon>Asterales</taxon>
        <taxon>Asteraceae</taxon>
        <taxon>Asteroideae</taxon>
        <taxon>Heliantheae alliance</taxon>
        <taxon>Millerieae</taxon>
        <taxon>Smallanthus</taxon>
    </lineage>
</organism>
<gene>
    <name evidence="1" type="ORF">L1987_43852</name>
</gene>
<dbReference type="EMBL" id="CM042031">
    <property type="protein sequence ID" value="KAI3784747.1"/>
    <property type="molecule type" value="Genomic_DNA"/>
</dbReference>
<comment type="caution">
    <text evidence="1">The sequence shown here is derived from an EMBL/GenBank/DDBJ whole genome shotgun (WGS) entry which is preliminary data.</text>
</comment>
<accession>A0ACB9GMU9</accession>